<gene>
    <name evidence="12" type="ORF">MSPICULIGERA_LOCUS24155</name>
</gene>
<comment type="subcellular location">
    <subcellularLocation>
        <location evidence="2">Cytoplasm</location>
    </subcellularLocation>
    <subcellularLocation>
        <location evidence="1">Nucleus</location>
    </subcellularLocation>
</comment>
<keyword evidence="5" id="KW-0507">mRNA processing</keyword>
<evidence type="ECO:0000256" key="2">
    <source>
        <dbReference type="ARBA" id="ARBA00004496"/>
    </source>
</evidence>
<accession>A0AA36DEK7</accession>
<keyword evidence="13" id="KW-1185">Reference proteome</keyword>
<dbReference type="PANTHER" id="PTHR12786">
    <property type="entry name" value="SPLICING FACTOR SF3A-RELATED"/>
    <property type="match status" value="1"/>
</dbReference>
<dbReference type="Pfam" id="PF13297">
    <property type="entry name" value="SDE2_2C"/>
    <property type="match status" value="1"/>
</dbReference>
<dbReference type="Pfam" id="PF22782">
    <property type="entry name" value="SDE2"/>
    <property type="match status" value="1"/>
</dbReference>
<keyword evidence="8" id="KW-0131">Cell cycle</keyword>
<evidence type="ECO:0000256" key="9">
    <source>
        <dbReference type="SAM" id="MobiDB-lite"/>
    </source>
</evidence>
<dbReference type="InterPro" id="IPR025086">
    <property type="entry name" value="SDE2/SF3A3_SAP"/>
</dbReference>
<evidence type="ECO:0008006" key="14">
    <source>
        <dbReference type="Google" id="ProtNLM"/>
    </source>
</evidence>
<evidence type="ECO:0000259" key="10">
    <source>
        <dbReference type="Pfam" id="PF13297"/>
    </source>
</evidence>
<evidence type="ECO:0000256" key="4">
    <source>
        <dbReference type="ARBA" id="ARBA00022490"/>
    </source>
</evidence>
<dbReference type="Proteomes" id="UP001177023">
    <property type="component" value="Unassembled WGS sequence"/>
</dbReference>
<name>A0AA36DEK7_9BILA</name>
<dbReference type="GO" id="GO:0008380">
    <property type="term" value="P:RNA splicing"/>
    <property type="evidence" value="ECO:0007669"/>
    <property type="project" value="UniProtKB-KW"/>
</dbReference>
<evidence type="ECO:0000256" key="5">
    <source>
        <dbReference type="ARBA" id="ARBA00022664"/>
    </source>
</evidence>
<dbReference type="GO" id="GO:0005737">
    <property type="term" value="C:cytoplasm"/>
    <property type="evidence" value="ECO:0007669"/>
    <property type="project" value="UniProtKB-SubCell"/>
</dbReference>
<protein>
    <recommendedName>
        <fullName evidence="14">Replication stress response regulator SDE2</fullName>
    </recommendedName>
</protein>
<comment type="caution">
    <text evidence="12">The sequence shown here is derived from an EMBL/GenBank/DDBJ whole genome shotgun (WGS) entry which is preliminary data.</text>
</comment>
<dbReference type="GO" id="GO:0006397">
    <property type="term" value="P:mRNA processing"/>
    <property type="evidence" value="ECO:0007669"/>
    <property type="project" value="UniProtKB-KW"/>
</dbReference>
<dbReference type="InterPro" id="IPR053822">
    <property type="entry name" value="SDE2-like_dom"/>
</dbReference>
<keyword evidence="7" id="KW-0539">Nucleus</keyword>
<keyword evidence="6" id="KW-0508">mRNA splicing</keyword>
<feature type="non-terminal residue" evidence="12">
    <location>
        <position position="353"/>
    </location>
</feature>
<organism evidence="12 13">
    <name type="scientific">Mesorhabditis spiculigera</name>
    <dbReference type="NCBI Taxonomy" id="96644"/>
    <lineage>
        <taxon>Eukaryota</taxon>
        <taxon>Metazoa</taxon>
        <taxon>Ecdysozoa</taxon>
        <taxon>Nematoda</taxon>
        <taxon>Chromadorea</taxon>
        <taxon>Rhabditida</taxon>
        <taxon>Rhabditina</taxon>
        <taxon>Rhabditomorpha</taxon>
        <taxon>Rhabditoidea</taxon>
        <taxon>Rhabditidae</taxon>
        <taxon>Mesorhabditinae</taxon>
        <taxon>Mesorhabditis</taxon>
    </lineage>
</organism>
<evidence type="ECO:0000259" key="11">
    <source>
        <dbReference type="Pfam" id="PF22782"/>
    </source>
</evidence>
<feature type="domain" description="SDE2-like" evidence="11">
    <location>
        <begin position="60"/>
        <end position="154"/>
    </location>
</feature>
<dbReference type="EMBL" id="CATQJA010002707">
    <property type="protein sequence ID" value="CAJ0586148.1"/>
    <property type="molecule type" value="Genomic_DNA"/>
</dbReference>
<evidence type="ECO:0000313" key="13">
    <source>
        <dbReference type="Proteomes" id="UP001177023"/>
    </source>
</evidence>
<feature type="compositionally biased region" description="Basic and acidic residues" evidence="9">
    <location>
        <begin position="129"/>
        <end position="158"/>
    </location>
</feature>
<evidence type="ECO:0000256" key="1">
    <source>
        <dbReference type="ARBA" id="ARBA00004123"/>
    </source>
</evidence>
<reference evidence="12" key="1">
    <citation type="submission" date="2023-06" db="EMBL/GenBank/DDBJ databases">
        <authorList>
            <person name="Delattre M."/>
        </authorList>
    </citation>
    <scope>NUCLEOTIDE SEQUENCE</scope>
    <source>
        <strain evidence="12">AF72</strain>
    </source>
</reference>
<dbReference type="InterPro" id="IPR051421">
    <property type="entry name" value="RNA_Proc_DNA_Dmg_Regulator"/>
</dbReference>
<evidence type="ECO:0000256" key="8">
    <source>
        <dbReference type="ARBA" id="ARBA00023306"/>
    </source>
</evidence>
<evidence type="ECO:0000256" key="6">
    <source>
        <dbReference type="ARBA" id="ARBA00023187"/>
    </source>
</evidence>
<sequence length="353" mass="39372">MSIFSGRSRFLGYETDVITAVKQLPRDIFYLTTNGRIIDTEALDGLGKDEPFNVVFRLPGGKGGFGALLRSFRVNKSTNKDMMRNLDGRRLGAVEKEKKIRKWFEKKEERERLAVEKRKAKMAKLKSKAPHDFKESEQFEEERKELEEKAEAAFEDALKNLLESTDAGDDKKKKKQKTSQEPQSSSSDDSDSDPEMPGTSGFSFGKSKKRKAVHFGEADLGPSAAKNKRQETVTVTVVEQPKVEKPIVKKPEVVVEKAEKPQPQAEAPATKKEEETPSPPKDFPAVLLDDFADAAQLQALGLHHLKHALEARGLKCGGSLEERAARLYSIKGLPADKYPKNIRAAARPKPAKK</sequence>
<dbReference type="PANTHER" id="PTHR12786:SF1">
    <property type="entry name" value="SPLICING REGULATOR SDE2"/>
    <property type="match status" value="1"/>
</dbReference>
<keyword evidence="4" id="KW-0963">Cytoplasm</keyword>
<evidence type="ECO:0000313" key="12">
    <source>
        <dbReference type="EMBL" id="CAJ0586148.1"/>
    </source>
</evidence>
<feature type="region of interest" description="Disordered" evidence="9">
    <location>
        <begin position="254"/>
        <end position="285"/>
    </location>
</feature>
<evidence type="ECO:0000256" key="7">
    <source>
        <dbReference type="ARBA" id="ARBA00023242"/>
    </source>
</evidence>
<feature type="region of interest" description="Disordered" evidence="9">
    <location>
        <begin position="122"/>
        <end position="232"/>
    </location>
</feature>
<dbReference type="GO" id="GO:0005634">
    <property type="term" value="C:nucleus"/>
    <property type="evidence" value="ECO:0007669"/>
    <property type="project" value="UniProtKB-SubCell"/>
</dbReference>
<dbReference type="AlphaFoldDB" id="A0AA36DEK7"/>
<proteinExistence type="inferred from homology"/>
<comment type="similarity">
    <text evidence="3">Belongs to the SDE2 family.</text>
</comment>
<feature type="domain" description="SDE2/SF3A3 SAP" evidence="10">
    <location>
        <begin position="271"/>
        <end position="342"/>
    </location>
</feature>
<evidence type="ECO:0000256" key="3">
    <source>
        <dbReference type="ARBA" id="ARBA00008726"/>
    </source>
</evidence>